<feature type="domain" description="HIT" evidence="2">
    <location>
        <begin position="10"/>
        <end position="117"/>
    </location>
</feature>
<dbReference type="InterPro" id="IPR036265">
    <property type="entry name" value="HIT-like_sf"/>
</dbReference>
<name>A0ABT4BC28_9ACTN</name>
<dbReference type="CDD" id="cd01277">
    <property type="entry name" value="HINT_subgroup"/>
    <property type="match status" value="1"/>
</dbReference>
<keyword evidence="4" id="KW-1185">Reference proteome</keyword>
<dbReference type="EMBL" id="JAPNTZ010000018">
    <property type="protein sequence ID" value="MCY1144074.1"/>
    <property type="molecule type" value="Genomic_DNA"/>
</dbReference>
<dbReference type="RefSeq" id="WP_267568630.1">
    <property type="nucleotide sequence ID" value="NZ_JAPNTZ010000018.1"/>
</dbReference>
<dbReference type="PROSITE" id="PS51084">
    <property type="entry name" value="HIT_2"/>
    <property type="match status" value="1"/>
</dbReference>
<dbReference type="PROSITE" id="PS00892">
    <property type="entry name" value="HIT_1"/>
    <property type="match status" value="1"/>
</dbReference>
<dbReference type="InterPro" id="IPR011146">
    <property type="entry name" value="HIT-like"/>
</dbReference>
<dbReference type="SUPFAM" id="SSF54197">
    <property type="entry name" value="HIT-like"/>
    <property type="match status" value="1"/>
</dbReference>
<protein>
    <submittedName>
        <fullName evidence="3">HIT family protein</fullName>
    </submittedName>
</protein>
<dbReference type="InterPro" id="IPR019808">
    <property type="entry name" value="Histidine_triad_CS"/>
</dbReference>
<evidence type="ECO:0000313" key="3">
    <source>
        <dbReference type="EMBL" id="MCY1144074.1"/>
    </source>
</evidence>
<organism evidence="3 4">
    <name type="scientific">Paractinoplanes pyxinae</name>
    <dbReference type="NCBI Taxonomy" id="2997416"/>
    <lineage>
        <taxon>Bacteria</taxon>
        <taxon>Bacillati</taxon>
        <taxon>Actinomycetota</taxon>
        <taxon>Actinomycetes</taxon>
        <taxon>Micromonosporales</taxon>
        <taxon>Micromonosporaceae</taxon>
        <taxon>Paractinoplanes</taxon>
    </lineage>
</organism>
<evidence type="ECO:0000259" key="2">
    <source>
        <dbReference type="PROSITE" id="PS51084"/>
    </source>
</evidence>
<gene>
    <name evidence="3" type="ORF">OWR29_39275</name>
</gene>
<dbReference type="InterPro" id="IPR039384">
    <property type="entry name" value="HINT"/>
</dbReference>
<evidence type="ECO:0000256" key="1">
    <source>
        <dbReference type="PROSITE-ProRule" id="PRU00464"/>
    </source>
</evidence>
<dbReference type="PANTHER" id="PTHR46648">
    <property type="entry name" value="HIT FAMILY PROTEIN 1"/>
    <property type="match status" value="1"/>
</dbReference>
<comment type="caution">
    <text evidence="3">The sequence shown here is derived from an EMBL/GenBank/DDBJ whole genome shotgun (WGS) entry which is preliminary data.</text>
</comment>
<reference evidence="3" key="1">
    <citation type="submission" date="2022-11" db="EMBL/GenBank/DDBJ databases">
        <authorList>
            <person name="Somphong A."/>
            <person name="Phongsopitanun W."/>
        </authorList>
    </citation>
    <scope>NUCLEOTIDE SEQUENCE</scope>
    <source>
        <strain evidence="3">Pm04-4</strain>
    </source>
</reference>
<dbReference type="PRINTS" id="PR00332">
    <property type="entry name" value="HISTRIAD"/>
</dbReference>
<dbReference type="InterPro" id="IPR001310">
    <property type="entry name" value="Histidine_triad_HIT"/>
</dbReference>
<evidence type="ECO:0000313" key="4">
    <source>
        <dbReference type="Proteomes" id="UP001151002"/>
    </source>
</evidence>
<dbReference type="Pfam" id="PF01230">
    <property type="entry name" value="HIT"/>
    <property type="match status" value="1"/>
</dbReference>
<sequence>MTAHDNPSCVFCRIIAREQPAALLYEDERTIAFLDITAVMEGHTLVIPKRHAMDIWDIPPEDAAAVMRTAQLMADHIRDVLEPDGLTLFQANRVAGWQDVFHLHVHLVPRKDGDHLHRPWVADPVPLDSLDATRARLSLLSSG</sequence>
<proteinExistence type="predicted"/>
<feature type="short sequence motif" description="Histidine triad motif" evidence="1">
    <location>
        <begin position="102"/>
        <end position="106"/>
    </location>
</feature>
<dbReference type="Gene3D" id="3.30.428.10">
    <property type="entry name" value="HIT-like"/>
    <property type="match status" value="1"/>
</dbReference>
<accession>A0ABT4BC28</accession>
<dbReference type="Proteomes" id="UP001151002">
    <property type="component" value="Unassembled WGS sequence"/>
</dbReference>
<dbReference type="PANTHER" id="PTHR46648:SF1">
    <property type="entry name" value="ADENOSINE 5'-MONOPHOSPHORAMIDASE HNT1"/>
    <property type="match status" value="1"/>
</dbReference>